<name>A0ABD2N972_9CUCU</name>
<proteinExistence type="predicted"/>
<accession>A0ABD2N972</accession>
<sequence>MCRIGDIGKGVLKQKMNVTCILKVEKQELIGPGKRNKTTDSFSSEDKIPLAKLLSPKKKATTTTTGMKETKRYANFKEFTISMYPLKRCMNTSEY</sequence>
<protein>
    <submittedName>
        <fullName evidence="1">Uncharacterized protein</fullName>
    </submittedName>
</protein>
<dbReference type="EMBL" id="JABFTP020000083">
    <property type="protein sequence ID" value="KAL3275323.1"/>
    <property type="molecule type" value="Genomic_DNA"/>
</dbReference>
<dbReference type="AlphaFoldDB" id="A0ABD2N972"/>
<dbReference type="Proteomes" id="UP001516400">
    <property type="component" value="Unassembled WGS sequence"/>
</dbReference>
<reference evidence="1 2" key="1">
    <citation type="journal article" date="2021" name="BMC Biol.">
        <title>Horizontally acquired antibacterial genes associated with adaptive radiation of ladybird beetles.</title>
        <authorList>
            <person name="Li H.S."/>
            <person name="Tang X.F."/>
            <person name="Huang Y.H."/>
            <person name="Xu Z.Y."/>
            <person name="Chen M.L."/>
            <person name="Du X.Y."/>
            <person name="Qiu B.Y."/>
            <person name="Chen P.T."/>
            <person name="Zhang W."/>
            <person name="Slipinski A."/>
            <person name="Escalona H.E."/>
            <person name="Waterhouse R.M."/>
            <person name="Zwick A."/>
            <person name="Pang H."/>
        </authorList>
    </citation>
    <scope>NUCLEOTIDE SEQUENCE [LARGE SCALE GENOMIC DNA]</scope>
    <source>
        <strain evidence="1">SYSU2018</strain>
    </source>
</reference>
<evidence type="ECO:0000313" key="2">
    <source>
        <dbReference type="Proteomes" id="UP001516400"/>
    </source>
</evidence>
<comment type="caution">
    <text evidence="1">The sequence shown here is derived from an EMBL/GenBank/DDBJ whole genome shotgun (WGS) entry which is preliminary data.</text>
</comment>
<evidence type="ECO:0000313" key="1">
    <source>
        <dbReference type="EMBL" id="KAL3275323.1"/>
    </source>
</evidence>
<gene>
    <name evidence="1" type="ORF">HHI36_020090</name>
</gene>
<organism evidence="1 2">
    <name type="scientific">Cryptolaemus montrouzieri</name>
    <dbReference type="NCBI Taxonomy" id="559131"/>
    <lineage>
        <taxon>Eukaryota</taxon>
        <taxon>Metazoa</taxon>
        <taxon>Ecdysozoa</taxon>
        <taxon>Arthropoda</taxon>
        <taxon>Hexapoda</taxon>
        <taxon>Insecta</taxon>
        <taxon>Pterygota</taxon>
        <taxon>Neoptera</taxon>
        <taxon>Endopterygota</taxon>
        <taxon>Coleoptera</taxon>
        <taxon>Polyphaga</taxon>
        <taxon>Cucujiformia</taxon>
        <taxon>Coccinelloidea</taxon>
        <taxon>Coccinellidae</taxon>
        <taxon>Scymninae</taxon>
        <taxon>Scymnini</taxon>
        <taxon>Cryptolaemus</taxon>
    </lineage>
</organism>
<keyword evidence="2" id="KW-1185">Reference proteome</keyword>